<dbReference type="Pfam" id="PF19908">
    <property type="entry name" value="DUF6381"/>
    <property type="match status" value="1"/>
</dbReference>
<dbReference type="AlphaFoldDB" id="A0A1M7H0E8"/>
<dbReference type="RefSeq" id="WP_073498715.1">
    <property type="nucleotide sequence ID" value="NZ_FRBI01000009.1"/>
</dbReference>
<feature type="compositionally biased region" description="Basic and acidic residues" evidence="1">
    <location>
        <begin position="19"/>
        <end position="44"/>
    </location>
</feature>
<gene>
    <name evidence="2" type="ORF">SAMN05216499_109123</name>
</gene>
<dbReference type="InterPro" id="IPR045961">
    <property type="entry name" value="DUF6381"/>
</dbReference>
<feature type="region of interest" description="Disordered" evidence="1">
    <location>
        <begin position="19"/>
        <end position="64"/>
    </location>
</feature>
<proteinExistence type="predicted"/>
<accession>A0A1M7H0E8</accession>
<dbReference type="EMBL" id="FRBI01000009">
    <property type="protein sequence ID" value="SHM21980.1"/>
    <property type="molecule type" value="Genomic_DNA"/>
</dbReference>
<evidence type="ECO:0000313" key="3">
    <source>
        <dbReference type="Proteomes" id="UP000184111"/>
    </source>
</evidence>
<sequence length="64" mass="7189">MTTTTDESRRHIRQLRAQADKLAADAEHAASTAERTRLQRRAEQLESDSDQESMMAAGDIYPAQ</sequence>
<protein>
    <recommendedName>
        <fullName evidence="4">Small hydrophilic protein</fullName>
    </recommendedName>
</protein>
<dbReference type="STRING" id="310782.SAMN05216499_109123"/>
<name>A0A1M7H0E8_9ACTN</name>
<organism evidence="2 3">
    <name type="scientific">Actinacidiphila paucisporea</name>
    <dbReference type="NCBI Taxonomy" id="310782"/>
    <lineage>
        <taxon>Bacteria</taxon>
        <taxon>Bacillati</taxon>
        <taxon>Actinomycetota</taxon>
        <taxon>Actinomycetes</taxon>
        <taxon>Kitasatosporales</taxon>
        <taxon>Streptomycetaceae</taxon>
        <taxon>Actinacidiphila</taxon>
    </lineage>
</organism>
<evidence type="ECO:0008006" key="4">
    <source>
        <dbReference type="Google" id="ProtNLM"/>
    </source>
</evidence>
<keyword evidence="3" id="KW-1185">Reference proteome</keyword>
<evidence type="ECO:0000256" key="1">
    <source>
        <dbReference type="SAM" id="MobiDB-lite"/>
    </source>
</evidence>
<evidence type="ECO:0000313" key="2">
    <source>
        <dbReference type="EMBL" id="SHM21980.1"/>
    </source>
</evidence>
<dbReference type="Proteomes" id="UP000184111">
    <property type="component" value="Unassembled WGS sequence"/>
</dbReference>
<reference evidence="2 3" key="1">
    <citation type="submission" date="2016-11" db="EMBL/GenBank/DDBJ databases">
        <authorList>
            <person name="Jaros S."/>
            <person name="Januszkiewicz K."/>
            <person name="Wedrychowicz H."/>
        </authorList>
    </citation>
    <scope>NUCLEOTIDE SEQUENCE [LARGE SCALE GENOMIC DNA]</scope>
    <source>
        <strain evidence="2 3">CGMCC 4.2025</strain>
    </source>
</reference>